<dbReference type="SMART" id="SM00490">
    <property type="entry name" value="HELICc"/>
    <property type="match status" value="1"/>
</dbReference>
<dbReference type="PROSITE" id="PS51194">
    <property type="entry name" value="HELICASE_CTER"/>
    <property type="match status" value="1"/>
</dbReference>
<dbReference type="SMART" id="SM00487">
    <property type="entry name" value="DEXDc"/>
    <property type="match status" value="1"/>
</dbReference>
<dbReference type="CDD" id="cd18787">
    <property type="entry name" value="SF2_C_DEAD"/>
    <property type="match status" value="1"/>
</dbReference>
<evidence type="ECO:0000256" key="3">
    <source>
        <dbReference type="ARBA" id="ARBA00022806"/>
    </source>
</evidence>
<keyword evidence="3 5" id="KW-0347">Helicase</keyword>
<gene>
    <name evidence="5" type="primary">cshB</name>
    <name evidence="11" type="ORF">FC21_GL000025</name>
</gene>
<evidence type="ECO:0000256" key="2">
    <source>
        <dbReference type="ARBA" id="ARBA00022801"/>
    </source>
</evidence>
<dbReference type="AlphaFoldDB" id="A0A0R1UT89"/>
<reference evidence="11 12" key="1">
    <citation type="journal article" date="2015" name="Genome Announc.">
        <title>Expanding the biotechnology potential of lactobacilli through comparative genomics of 213 strains and associated genera.</title>
        <authorList>
            <person name="Sun Z."/>
            <person name="Harris H.M."/>
            <person name="McCann A."/>
            <person name="Guo C."/>
            <person name="Argimon S."/>
            <person name="Zhang W."/>
            <person name="Yang X."/>
            <person name="Jeffery I.B."/>
            <person name="Cooney J.C."/>
            <person name="Kagawa T.F."/>
            <person name="Liu W."/>
            <person name="Song Y."/>
            <person name="Salvetti E."/>
            <person name="Wrobel A."/>
            <person name="Rasinkangas P."/>
            <person name="Parkhill J."/>
            <person name="Rea M.C."/>
            <person name="O'Sullivan O."/>
            <person name="Ritari J."/>
            <person name="Douillard F.P."/>
            <person name="Paul Ross R."/>
            <person name="Yang R."/>
            <person name="Briner A.E."/>
            <person name="Felis G.E."/>
            <person name="de Vos W.M."/>
            <person name="Barrangou R."/>
            <person name="Klaenhammer T.R."/>
            <person name="Caufield P.W."/>
            <person name="Cui Y."/>
            <person name="Zhang H."/>
            <person name="O'Toole P.W."/>
        </authorList>
    </citation>
    <scope>NUCLEOTIDE SEQUENCE [LARGE SCALE GENOMIC DNA]</scope>
    <source>
        <strain evidence="11 12">DSM 18793</strain>
    </source>
</reference>
<dbReference type="Gene3D" id="3.40.50.300">
    <property type="entry name" value="P-loop containing nucleotide triphosphate hydrolases"/>
    <property type="match status" value="2"/>
</dbReference>
<evidence type="ECO:0000256" key="1">
    <source>
        <dbReference type="ARBA" id="ARBA00022741"/>
    </source>
</evidence>
<dbReference type="HAMAP" id="MF_01494">
    <property type="entry name" value="DEAD_helicase_CshB"/>
    <property type="match status" value="1"/>
</dbReference>
<feature type="compositionally biased region" description="Basic and acidic residues" evidence="7">
    <location>
        <begin position="449"/>
        <end position="460"/>
    </location>
</feature>
<keyword evidence="1 5" id="KW-0547">Nucleotide-binding</keyword>
<dbReference type="CDD" id="cd00268">
    <property type="entry name" value="DEADc"/>
    <property type="match status" value="1"/>
</dbReference>
<dbReference type="GO" id="GO:0005829">
    <property type="term" value="C:cytosol"/>
    <property type="evidence" value="ECO:0007669"/>
    <property type="project" value="TreeGrafter"/>
</dbReference>
<dbReference type="PATRIC" id="fig|1423742.4.peg.32"/>
<comment type="catalytic activity">
    <reaction evidence="5">
        <text>ATP + H2O = ADP + phosphate + H(+)</text>
        <dbReference type="Rhea" id="RHEA:13065"/>
        <dbReference type="ChEBI" id="CHEBI:15377"/>
        <dbReference type="ChEBI" id="CHEBI:15378"/>
        <dbReference type="ChEBI" id="CHEBI:30616"/>
        <dbReference type="ChEBI" id="CHEBI:43474"/>
        <dbReference type="ChEBI" id="CHEBI:456216"/>
        <dbReference type="EC" id="3.6.4.13"/>
    </reaction>
</comment>
<dbReference type="InterPro" id="IPR030881">
    <property type="entry name" value="CshB"/>
</dbReference>
<dbReference type="Pfam" id="PF00270">
    <property type="entry name" value="DEAD"/>
    <property type="match status" value="1"/>
</dbReference>
<dbReference type="STRING" id="417373.GCA_001570685_01202"/>
<dbReference type="InterPro" id="IPR011545">
    <property type="entry name" value="DEAD/DEAH_box_helicase_dom"/>
</dbReference>
<accession>A0A0R1UT89</accession>
<dbReference type="InterPro" id="IPR050547">
    <property type="entry name" value="DEAD_box_RNA_helicases"/>
</dbReference>
<proteinExistence type="inferred from homology"/>
<keyword evidence="4 5" id="KW-0067">ATP-binding</keyword>
<comment type="caution">
    <text evidence="11">The sequence shown here is derived from an EMBL/GenBank/DDBJ whole genome shotgun (WGS) entry which is preliminary data.</text>
</comment>
<name>A0A0R1UT89_9LACO</name>
<dbReference type="PANTHER" id="PTHR47963:SF1">
    <property type="entry name" value="DEAD-BOX ATP-DEPENDENT RNA HELICASE CSHB"/>
    <property type="match status" value="1"/>
</dbReference>
<comment type="function">
    <text evidence="5">Probable DEAD-box RNA helicase. May work in conjunction with the cold shock proteins to ensure proper initiation of transcription at low and optimal temperatures.</text>
</comment>
<feature type="region of interest" description="Disordered" evidence="7">
    <location>
        <begin position="405"/>
        <end position="460"/>
    </location>
</feature>
<dbReference type="InterPro" id="IPR014001">
    <property type="entry name" value="Helicase_ATP-bd"/>
</dbReference>
<dbReference type="Pfam" id="PF00271">
    <property type="entry name" value="Helicase_C"/>
    <property type="match status" value="1"/>
</dbReference>
<dbReference type="EC" id="3.6.4.13" evidence="5"/>
<feature type="domain" description="Helicase ATP-binding" evidence="8">
    <location>
        <begin position="34"/>
        <end position="207"/>
    </location>
</feature>
<keyword evidence="5" id="KW-0346">Stress response</keyword>
<dbReference type="PROSITE" id="PS51195">
    <property type="entry name" value="Q_MOTIF"/>
    <property type="match status" value="1"/>
</dbReference>
<dbReference type="GO" id="GO:0005840">
    <property type="term" value="C:ribosome"/>
    <property type="evidence" value="ECO:0007669"/>
    <property type="project" value="TreeGrafter"/>
</dbReference>
<evidence type="ECO:0000313" key="11">
    <source>
        <dbReference type="EMBL" id="KRL96409.1"/>
    </source>
</evidence>
<dbReference type="InterPro" id="IPR044742">
    <property type="entry name" value="DEAD/DEAH_RhlB"/>
</dbReference>
<feature type="short sequence motif" description="Q motif" evidence="6">
    <location>
        <begin position="3"/>
        <end position="31"/>
    </location>
</feature>
<dbReference type="EMBL" id="AZGC01000007">
    <property type="protein sequence ID" value="KRL96409.1"/>
    <property type="molecule type" value="Genomic_DNA"/>
</dbReference>
<comment type="similarity">
    <text evidence="5">Belongs to the DEAD box helicase family. CshB subfamily.</text>
</comment>
<dbReference type="PANTHER" id="PTHR47963">
    <property type="entry name" value="DEAD-BOX ATP-DEPENDENT RNA HELICASE 47, MITOCHONDRIAL"/>
    <property type="match status" value="1"/>
</dbReference>
<dbReference type="GO" id="GO:0009409">
    <property type="term" value="P:response to cold"/>
    <property type="evidence" value="ECO:0007669"/>
    <property type="project" value="InterPro"/>
</dbReference>
<dbReference type="InterPro" id="IPR014014">
    <property type="entry name" value="RNA_helicase_DEAD_Q_motif"/>
</dbReference>
<keyword evidence="2 5" id="KW-0378">Hydrolase</keyword>
<dbReference type="InterPro" id="IPR001650">
    <property type="entry name" value="Helicase_C-like"/>
</dbReference>
<organism evidence="11 12">
    <name type="scientific">Limosilactobacillus equigenerosi DSM 18793 = JCM 14505</name>
    <dbReference type="NCBI Taxonomy" id="1423742"/>
    <lineage>
        <taxon>Bacteria</taxon>
        <taxon>Bacillati</taxon>
        <taxon>Bacillota</taxon>
        <taxon>Bacilli</taxon>
        <taxon>Lactobacillales</taxon>
        <taxon>Lactobacillaceae</taxon>
        <taxon>Limosilactobacillus</taxon>
    </lineage>
</organism>
<feature type="domain" description="DEAD-box RNA helicase Q" evidence="10">
    <location>
        <begin position="3"/>
        <end position="31"/>
    </location>
</feature>
<dbReference type="GO" id="GO:0016887">
    <property type="term" value="F:ATP hydrolysis activity"/>
    <property type="evidence" value="ECO:0007669"/>
    <property type="project" value="RHEA"/>
</dbReference>
<dbReference type="GO" id="GO:0006401">
    <property type="term" value="P:RNA catabolic process"/>
    <property type="evidence" value="ECO:0007669"/>
    <property type="project" value="UniProtKB-UniRule"/>
</dbReference>
<dbReference type="Proteomes" id="UP000051084">
    <property type="component" value="Unassembled WGS sequence"/>
</dbReference>
<protein>
    <recommendedName>
        <fullName evidence="5">DEAD-box ATP-dependent RNA helicase CshB</fullName>
        <ecNumber evidence="5">3.6.4.13</ecNumber>
    </recommendedName>
</protein>
<keyword evidence="5" id="KW-0963">Cytoplasm</keyword>
<evidence type="ECO:0000259" key="8">
    <source>
        <dbReference type="PROSITE" id="PS51192"/>
    </source>
</evidence>
<evidence type="ECO:0000259" key="10">
    <source>
        <dbReference type="PROSITE" id="PS51195"/>
    </source>
</evidence>
<dbReference type="PROSITE" id="PS51192">
    <property type="entry name" value="HELICASE_ATP_BIND_1"/>
    <property type="match status" value="1"/>
</dbReference>
<evidence type="ECO:0000256" key="4">
    <source>
        <dbReference type="ARBA" id="ARBA00022840"/>
    </source>
</evidence>
<evidence type="ECO:0000313" key="12">
    <source>
        <dbReference type="Proteomes" id="UP000051084"/>
    </source>
</evidence>
<dbReference type="GO" id="GO:0005524">
    <property type="term" value="F:ATP binding"/>
    <property type="evidence" value="ECO:0007669"/>
    <property type="project" value="UniProtKB-UniRule"/>
</dbReference>
<evidence type="ECO:0000256" key="6">
    <source>
        <dbReference type="PROSITE-ProRule" id="PRU00552"/>
    </source>
</evidence>
<feature type="compositionally biased region" description="Basic and acidic residues" evidence="7">
    <location>
        <begin position="423"/>
        <end position="440"/>
    </location>
</feature>
<dbReference type="GO" id="GO:0003724">
    <property type="term" value="F:RNA helicase activity"/>
    <property type="evidence" value="ECO:0007669"/>
    <property type="project" value="UniProtKB-UniRule"/>
</dbReference>
<dbReference type="SUPFAM" id="SSF52540">
    <property type="entry name" value="P-loop containing nucleoside triphosphate hydrolases"/>
    <property type="match status" value="1"/>
</dbReference>
<keyword evidence="5" id="KW-0694">RNA-binding</keyword>
<keyword evidence="12" id="KW-1185">Reference proteome</keyword>
<sequence length="460" mass="52934">MAGQFSQFKFQPFVMQALADLKFTQPTPVQQKVIPLIMKGKSVVGQSQTGSGKTHAFLLPLFSQLDVNNPNVQVVITTPSRELAYQIYNAAKQINQFAKPQWTIHNYVGGTDKQQQIDQLQRRSPQVVIGTPGRILDLVKSNALDIHEATRFVIDEADMTLDMGFLNQVDQIAAYFPENLQMLVFSATIPQGLRPFLKKYMGNPEIEEIPTETVINPNVENWLMSTKGRDKNDLVYRLLTMGDPYLALVFANTRDRAEELYNFLLGQGLKVALIHGGLEPRARKRVMRQIHNLDLQYIVATDLAARGIDIEGVSLVINDDIPTDLEYFVHRVGRTGRAKMHGTAITLYVPAEEELVEKLEQRGIKFVPKAIKDGRVVTTHDRNRRKGFKYRQAELDTTLKGYVKKQKRKVKPGYKKKIKRRIKQDEIQKRRQEQRHEFLKGKRQRQRQHRIERQKQRQGN</sequence>
<feature type="domain" description="Helicase C-terminal" evidence="9">
    <location>
        <begin position="218"/>
        <end position="383"/>
    </location>
</feature>
<dbReference type="InterPro" id="IPR027417">
    <property type="entry name" value="P-loop_NTPase"/>
</dbReference>
<evidence type="ECO:0000259" key="9">
    <source>
        <dbReference type="PROSITE" id="PS51194"/>
    </source>
</evidence>
<feature type="compositionally biased region" description="Basic residues" evidence="7">
    <location>
        <begin position="405"/>
        <end position="422"/>
    </location>
</feature>
<evidence type="ECO:0000256" key="5">
    <source>
        <dbReference type="HAMAP-Rule" id="MF_01494"/>
    </source>
</evidence>
<dbReference type="GO" id="GO:0033592">
    <property type="term" value="F:RNA strand annealing activity"/>
    <property type="evidence" value="ECO:0007669"/>
    <property type="project" value="TreeGrafter"/>
</dbReference>
<comment type="subcellular location">
    <subcellularLocation>
        <location evidence="5">Cytoplasm</location>
    </subcellularLocation>
</comment>
<evidence type="ECO:0000256" key="7">
    <source>
        <dbReference type="SAM" id="MobiDB-lite"/>
    </source>
</evidence>